<protein>
    <submittedName>
        <fullName evidence="1">Uncharacterized protein</fullName>
    </submittedName>
</protein>
<sequence length="68" mass="8322">MSKRKVNPWIENVGILGKHLEKNEKWFQKPEEKIRTFEKNANKWNDSFLKQIQQMESVMKRLEKAFEE</sequence>
<evidence type="ECO:0000313" key="1">
    <source>
        <dbReference type="EMBL" id="KPH74392.1"/>
    </source>
</evidence>
<accession>A0ABR5MJ39</accession>
<name>A0ABR5MJ39_9BACI</name>
<keyword evidence="2" id="KW-1185">Reference proteome</keyword>
<dbReference type="Proteomes" id="UP000037854">
    <property type="component" value="Unassembled WGS sequence"/>
</dbReference>
<comment type="caution">
    <text evidence="1">The sequence shown here is derived from an EMBL/GenBank/DDBJ whole genome shotgun (WGS) entry which is preliminary data.</text>
</comment>
<dbReference type="RefSeq" id="WP_060668590.1">
    <property type="nucleotide sequence ID" value="NZ_JAHHXM010000011.1"/>
</dbReference>
<dbReference type="SUPFAM" id="SSF140423">
    <property type="entry name" value="MW0975(SA0943)-like"/>
    <property type="match status" value="1"/>
</dbReference>
<proteinExistence type="predicted"/>
<dbReference type="EMBL" id="LGTK01000032">
    <property type="protein sequence ID" value="KPH74392.1"/>
    <property type="molecule type" value="Genomic_DNA"/>
</dbReference>
<dbReference type="InterPro" id="IPR036785">
    <property type="entry name" value="YkyA-like_sf"/>
</dbReference>
<reference evidence="1 2" key="1">
    <citation type="submission" date="2015-07" db="EMBL/GenBank/DDBJ databases">
        <title>High-quality draft genome sequence of Oceanobacillus caeni HM6, a bacillus isolated from a human feces.</title>
        <authorList>
            <person name="Kumar J."/>
            <person name="Verma M.K."/>
            <person name="Pandey R."/>
            <person name="Bhambi M."/>
            <person name="Chauhan N."/>
        </authorList>
    </citation>
    <scope>NUCLEOTIDE SEQUENCE [LARGE SCALE GENOMIC DNA]</scope>
    <source>
        <strain evidence="1 2">HM6</strain>
    </source>
</reference>
<gene>
    <name evidence="1" type="ORF">AFL42_10355</name>
</gene>
<evidence type="ECO:0000313" key="2">
    <source>
        <dbReference type="Proteomes" id="UP000037854"/>
    </source>
</evidence>
<organism evidence="1 2">
    <name type="scientific">Oceanobacillus caeni</name>
    <dbReference type="NCBI Taxonomy" id="405946"/>
    <lineage>
        <taxon>Bacteria</taxon>
        <taxon>Bacillati</taxon>
        <taxon>Bacillota</taxon>
        <taxon>Bacilli</taxon>
        <taxon>Bacillales</taxon>
        <taxon>Bacillaceae</taxon>
        <taxon>Oceanobacillus</taxon>
    </lineage>
</organism>